<name>A0ABD2W653_9HYME</name>
<evidence type="ECO:0000313" key="2">
    <source>
        <dbReference type="EMBL" id="KAL3388276.1"/>
    </source>
</evidence>
<accession>A0ABD2W653</accession>
<proteinExistence type="predicted"/>
<dbReference type="PANTHER" id="PTHR19446">
    <property type="entry name" value="REVERSE TRANSCRIPTASES"/>
    <property type="match status" value="1"/>
</dbReference>
<evidence type="ECO:0000259" key="1">
    <source>
        <dbReference type="PROSITE" id="PS50878"/>
    </source>
</evidence>
<dbReference type="SUPFAM" id="SSF56672">
    <property type="entry name" value="DNA/RNA polymerases"/>
    <property type="match status" value="1"/>
</dbReference>
<gene>
    <name evidence="2" type="ORF">TKK_016510</name>
</gene>
<organism evidence="2 3">
    <name type="scientific">Trichogramma kaykai</name>
    <dbReference type="NCBI Taxonomy" id="54128"/>
    <lineage>
        <taxon>Eukaryota</taxon>
        <taxon>Metazoa</taxon>
        <taxon>Ecdysozoa</taxon>
        <taxon>Arthropoda</taxon>
        <taxon>Hexapoda</taxon>
        <taxon>Insecta</taxon>
        <taxon>Pterygota</taxon>
        <taxon>Neoptera</taxon>
        <taxon>Endopterygota</taxon>
        <taxon>Hymenoptera</taxon>
        <taxon>Apocrita</taxon>
        <taxon>Proctotrupomorpha</taxon>
        <taxon>Chalcidoidea</taxon>
        <taxon>Trichogrammatidae</taxon>
        <taxon>Trichogramma</taxon>
    </lineage>
</organism>
<dbReference type="InterPro" id="IPR043502">
    <property type="entry name" value="DNA/RNA_pol_sf"/>
</dbReference>
<dbReference type="InterPro" id="IPR000477">
    <property type="entry name" value="RT_dom"/>
</dbReference>
<dbReference type="Pfam" id="PF00078">
    <property type="entry name" value="RVT_1"/>
    <property type="match status" value="1"/>
</dbReference>
<dbReference type="AlphaFoldDB" id="A0ABD2W653"/>
<sequence length="108" mass="12134">MGHDSDFQFGFKVGRSTEDAILKLRHVVEESHSKYALAIPLDISGAFDNLWWPSLVNILRARGCPANIFRVLKDYRHDRKVIIQGTHQECSKKVTKGTPQGSIFGPIA</sequence>
<dbReference type="EMBL" id="JBJJXI010000134">
    <property type="protein sequence ID" value="KAL3388276.1"/>
    <property type="molecule type" value="Genomic_DNA"/>
</dbReference>
<protein>
    <recommendedName>
        <fullName evidence="1">Reverse transcriptase domain-containing protein</fullName>
    </recommendedName>
</protein>
<evidence type="ECO:0000313" key="3">
    <source>
        <dbReference type="Proteomes" id="UP001627154"/>
    </source>
</evidence>
<reference evidence="2 3" key="1">
    <citation type="journal article" date="2024" name="bioRxiv">
        <title>A reference genome for Trichogramma kaykai: A tiny desert-dwelling parasitoid wasp with competing sex-ratio distorters.</title>
        <authorList>
            <person name="Culotta J."/>
            <person name="Lindsey A.R."/>
        </authorList>
    </citation>
    <scope>NUCLEOTIDE SEQUENCE [LARGE SCALE GENOMIC DNA]</scope>
    <source>
        <strain evidence="2 3">KSX58</strain>
    </source>
</reference>
<dbReference type="PROSITE" id="PS50878">
    <property type="entry name" value="RT_POL"/>
    <property type="match status" value="1"/>
</dbReference>
<feature type="domain" description="Reverse transcriptase" evidence="1">
    <location>
        <begin position="1"/>
        <end position="108"/>
    </location>
</feature>
<dbReference type="Proteomes" id="UP001627154">
    <property type="component" value="Unassembled WGS sequence"/>
</dbReference>
<dbReference type="GO" id="GO:0071897">
    <property type="term" value="P:DNA biosynthetic process"/>
    <property type="evidence" value="ECO:0007669"/>
    <property type="project" value="UniProtKB-ARBA"/>
</dbReference>
<comment type="caution">
    <text evidence="2">The sequence shown here is derived from an EMBL/GenBank/DDBJ whole genome shotgun (WGS) entry which is preliminary data.</text>
</comment>
<keyword evidence="3" id="KW-1185">Reference proteome</keyword>